<dbReference type="GO" id="GO:0005762">
    <property type="term" value="C:mitochondrial large ribosomal subunit"/>
    <property type="evidence" value="ECO:0007669"/>
    <property type="project" value="InterPro"/>
</dbReference>
<sequence length="109" mass="12694">MSIQTITGLLRGAARKPLTSKQGNKNFYKGKRSGRMGHWTRKGHYIVEETQKRTFVIPELVDFKLTPFVSPKANETYRNKHVVADYFEEYYNPGLDEDIRIKCLELAKK</sequence>
<evidence type="ECO:0000256" key="3">
    <source>
        <dbReference type="ARBA" id="ARBA00022946"/>
    </source>
</evidence>
<keyword evidence="3" id="KW-0809">Transit peptide</keyword>
<dbReference type="PANTHER" id="PTHR21338">
    <property type="entry name" value="MITOCHONDRIAL RIBOSOMAL PROTEIN L41"/>
    <property type="match status" value="1"/>
</dbReference>
<keyword evidence="9" id="KW-1185">Reference proteome</keyword>
<reference evidence="8" key="1">
    <citation type="submission" date="2020-05" db="EMBL/GenBank/DDBJ databases">
        <title>Phylogenomic resolution of chytrid fungi.</title>
        <authorList>
            <person name="Stajich J.E."/>
            <person name="Amses K."/>
            <person name="Simmons R."/>
            <person name="Seto K."/>
            <person name="Myers J."/>
            <person name="Bonds A."/>
            <person name="Quandt C.A."/>
            <person name="Barry K."/>
            <person name="Liu P."/>
            <person name="Grigoriev I."/>
            <person name="Longcore J.E."/>
            <person name="James T.Y."/>
        </authorList>
    </citation>
    <scope>NUCLEOTIDE SEQUENCE</scope>
    <source>
        <strain evidence="8">PLAUS21</strain>
    </source>
</reference>
<dbReference type="Pfam" id="PF09809">
    <property type="entry name" value="MRP-L27"/>
    <property type="match status" value="1"/>
</dbReference>
<evidence type="ECO:0000256" key="7">
    <source>
        <dbReference type="SAM" id="MobiDB-lite"/>
    </source>
</evidence>
<dbReference type="PANTHER" id="PTHR21338:SF0">
    <property type="entry name" value="LARGE RIBOSOMAL SUBUNIT PROTEIN ML41"/>
    <property type="match status" value="1"/>
</dbReference>
<keyword evidence="5" id="KW-0496">Mitochondrion</keyword>
<dbReference type="GO" id="GO:0006412">
    <property type="term" value="P:translation"/>
    <property type="evidence" value="ECO:0007669"/>
    <property type="project" value="TreeGrafter"/>
</dbReference>
<evidence type="ECO:0000313" key="8">
    <source>
        <dbReference type="EMBL" id="KAJ3254076.1"/>
    </source>
</evidence>
<accession>A0AAD5UBY1</accession>
<evidence type="ECO:0000256" key="1">
    <source>
        <dbReference type="ARBA" id="ARBA00004173"/>
    </source>
</evidence>
<keyword evidence="4" id="KW-0689">Ribosomal protein</keyword>
<organism evidence="8 9">
    <name type="scientific">Boothiomyces macroporosus</name>
    <dbReference type="NCBI Taxonomy" id="261099"/>
    <lineage>
        <taxon>Eukaryota</taxon>
        <taxon>Fungi</taxon>
        <taxon>Fungi incertae sedis</taxon>
        <taxon>Chytridiomycota</taxon>
        <taxon>Chytridiomycota incertae sedis</taxon>
        <taxon>Chytridiomycetes</taxon>
        <taxon>Rhizophydiales</taxon>
        <taxon>Terramycetaceae</taxon>
        <taxon>Boothiomyces</taxon>
    </lineage>
</organism>
<name>A0AAD5UBY1_9FUNG</name>
<evidence type="ECO:0000256" key="6">
    <source>
        <dbReference type="ARBA" id="ARBA00023274"/>
    </source>
</evidence>
<proteinExistence type="inferred from homology"/>
<evidence type="ECO:0000256" key="2">
    <source>
        <dbReference type="ARBA" id="ARBA00010152"/>
    </source>
</evidence>
<evidence type="ECO:0000256" key="4">
    <source>
        <dbReference type="ARBA" id="ARBA00022980"/>
    </source>
</evidence>
<dbReference type="EMBL" id="JADGKB010000093">
    <property type="protein sequence ID" value="KAJ3254076.1"/>
    <property type="molecule type" value="Genomic_DNA"/>
</dbReference>
<dbReference type="Proteomes" id="UP001210925">
    <property type="component" value="Unassembled WGS sequence"/>
</dbReference>
<gene>
    <name evidence="8" type="ORF">HK103_007537</name>
</gene>
<evidence type="ECO:0000313" key="9">
    <source>
        <dbReference type="Proteomes" id="UP001210925"/>
    </source>
</evidence>
<protein>
    <submittedName>
        <fullName evidence="8">Uncharacterized protein</fullName>
    </submittedName>
</protein>
<keyword evidence="6" id="KW-0687">Ribonucleoprotein</keyword>
<evidence type="ECO:0000256" key="5">
    <source>
        <dbReference type="ARBA" id="ARBA00023128"/>
    </source>
</evidence>
<comment type="subcellular location">
    <subcellularLocation>
        <location evidence="1">Mitochondrion</location>
    </subcellularLocation>
</comment>
<dbReference type="GO" id="GO:0003735">
    <property type="term" value="F:structural constituent of ribosome"/>
    <property type="evidence" value="ECO:0007669"/>
    <property type="project" value="InterPro"/>
</dbReference>
<comment type="caution">
    <text evidence="8">The sequence shown here is derived from an EMBL/GenBank/DDBJ whole genome shotgun (WGS) entry which is preliminary data.</text>
</comment>
<comment type="similarity">
    <text evidence="2">Belongs to the mitochondrion-specific ribosomal protein mL41 family.</text>
</comment>
<dbReference type="InterPro" id="IPR019189">
    <property type="entry name" value="Ribosomal_mL41"/>
</dbReference>
<dbReference type="AlphaFoldDB" id="A0AAD5UBY1"/>
<feature type="region of interest" description="Disordered" evidence="7">
    <location>
        <begin position="14"/>
        <end position="35"/>
    </location>
</feature>